<feature type="compositionally biased region" description="Polar residues" evidence="1">
    <location>
        <begin position="201"/>
        <end position="220"/>
    </location>
</feature>
<feature type="compositionally biased region" description="Low complexity" evidence="1">
    <location>
        <begin position="323"/>
        <end position="347"/>
    </location>
</feature>
<feature type="compositionally biased region" description="Pro residues" evidence="1">
    <location>
        <begin position="521"/>
        <end position="531"/>
    </location>
</feature>
<feature type="compositionally biased region" description="Basic and acidic residues" evidence="1">
    <location>
        <begin position="36"/>
        <end position="45"/>
    </location>
</feature>
<dbReference type="EMBL" id="JAANYQ010000003">
    <property type="protein sequence ID" value="KAF4124874.1"/>
    <property type="molecule type" value="Genomic_DNA"/>
</dbReference>
<comment type="caution">
    <text evidence="2">The sequence shown here is derived from an EMBL/GenBank/DDBJ whole genome shotgun (WGS) entry which is preliminary data.</text>
</comment>
<proteinExistence type="predicted"/>
<dbReference type="RefSeq" id="XP_035323526.1">
    <property type="nucleotide sequence ID" value="XM_035465689.1"/>
</dbReference>
<name>A0A9P4Z1F3_9HYPO</name>
<evidence type="ECO:0000256" key="1">
    <source>
        <dbReference type="SAM" id="MobiDB-lite"/>
    </source>
</evidence>
<dbReference type="Proteomes" id="UP000749293">
    <property type="component" value="Unassembled WGS sequence"/>
</dbReference>
<feature type="compositionally biased region" description="Pro residues" evidence="1">
    <location>
        <begin position="108"/>
        <end position="119"/>
    </location>
</feature>
<gene>
    <name evidence="2" type="ORF">GMORB2_3713</name>
</gene>
<evidence type="ECO:0000313" key="3">
    <source>
        <dbReference type="Proteomes" id="UP000749293"/>
    </source>
</evidence>
<organism evidence="2 3">
    <name type="scientific">Geosmithia morbida</name>
    <dbReference type="NCBI Taxonomy" id="1094350"/>
    <lineage>
        <taxon>Eukaryota</taxon>
        <taxon>Fungi</taxon>
        <taxon>Dikarya</taxon>
        <taxon>Ascomycota</taxon>
        <taxon>Pezizomycotina</taxon>
        <taxon>Sordariomycetes</taxon>
        <taxon>Hypocreomycetidae</taxon>
        <taxon>Hypocreales</taxon>
        <taxon>Bionectriaceae</taxon>
        <taxon>Geosmithia</taxon>
    </lineage>
</organism>
<sequence>MSPSSTSPAPAAFSLFPNPNTSKPPPVVSNQMALGRRSESRERRTITPQGMRAQTPEAAYSSAPPRQARLTPPRTTQYRDSIQPDIPIGVQRPHQHELEHENEQEQPQPQPQQPYPPRAASPVLAAQQPSVRDSIAKLPLDDDGRPVLPLQQPGRQQVPQELPLRSIFPTYNPGLPLDQQDYAPTQKSPTRVPRAIISRQSYHQSGEQQQDAMQANSPTRSPMVVDDSGHRWARPRPQEPPAEPKVSSTEQLRGFWKVANGWKASASEGRVYCMKMAQDRDAPVYTMFSASRQPMYNIRLDPTSASARITVMRHDPNKPYKEATTTTSEGPSSPSASSSSSPLPSSSAGGGNGGGPSISTKGKNWIEALCATTEEESRKHQPQDGLVALLMPTSAARMAVERANDPAALAMAENECARLVWDDDSNNYFLVHPALATPFCITVDRAPAWSRVEYTLEHHESPRHLAKLTRDFTGGGWLEIDTGLASKIESFFIVDVAVTALTLVARDDEKNLPVGGAETFEPPPLAVPPPVAGAGAGATGHRSSSSLSRLVGAATGGIAKNGSSSSRNGNNKKSRMETFEIDVESQDDSFAKKPRVKVKEGIDRLPFILRIPAKIVKGLFKCTDTT</sequence>
<feature type="region of interest" description="Disordered" evidence="1">
    <location>
        <begin position="1"/>
        <end position="167"/>
    </location>
</feature>
<feature type="region of interest" description="Disordered" evidence="1">
    <location>
        <begin position="201"/>
        <end position="249"/>
    </location>
</feature>
<keyword evidence="3" id="KW-1185">Reference proteome</keyword>
<feature type="region of interest" description="Disordered" evidence="1">
    <location>
        <begin position="514"/>
        <end position="539"/>
    </location>
</feature>
<feature type="compositionally biased region" description="Basic and acidic residues" evidence="1">
    <location>
        <begin position="94"/>
        <end position="103"/>
    </location>
</feature>
<dbReference type="GeneID" id="55969941"/>
<evidence type="ECO:0000313" key="2">
    <source>
        <dbReference type="EMBL" id="KAF4124874.1"/>
    </source>
</evidence>
<dbReference type="OrthoDB" id="5383338at2759"/>
<dbReference type="AlphaFoldDB" id="A0A9P4Z1F3"/>
<reference evidence="2" key="1">
    <citation type="submission" date="2020-03" db="EMBL/GenBank/DDBJ databases">
        <title>Site-based positive gene gene selection in Geosmithia morbida across the United States reveals a broad range of putative effectors and factors for local host and environmental adapation.</title>
        <authorList>
            <person name="Onufrak A."/>
            <person name="Murdoch R.W."/>
            <person name="Gazis R."/>
            <person name="Huff M."/>
            <person name="Staton M."/>
            <person name="Klingeman W."/>
            <person name="Hadziabdic D."/>
        </authorList>
    </citation>
    <scope>NUCLEOTIDE SEQUENCE</scope>
    <source>
        <strain evidence="2">1262</strain>
    </source>
</reference>
<feature type="compositionally biased region" description="Low complexity" evidence="1">
    <location>
        <begin position="1"/>
        <end position="20"/>
    </location>
</feature>
<accession>A0A9P4Z1F3</accession>
<feature type="compositionally biased region" description="Basic and acidic residues" evidence="1">
    <location>
        <begin position="312"/>
        <end position="321"/>
    </location>
</feature>
<protein>
    <submittedName>
        <fullName evidence="2">Conserved proline-rich protein</fullName>
    </submittedName>
</protein>
<feature type="region of interest" description="Disordered" evidence="1">
    <location>
        <begin position="311"/>
        <end position="358"/>
    </location>
</feature>